<dbReference type="AlphaFoldDB" id="A0AA42DNA4"/>
<dbReference type="SUPFAM" id="SSF161098">
    <property type="entry name" value="MetI-like"/>
    <property type="match status" value="1"/>
</dbReference>
<dbReference type="PANTHER" id="PTHR43848:SF2">
    <property type="entry name" value="PUTRESCINE TRANSPORT SYSTEM PERMEASE PROTEIN POTI"/>
    <property type="match status" value="1"/>
</dbReference>
<evidence type="ECO:0000256" key="4">
    <source>
        <dbReference type="ARBA" id="ARBA00022475"/>
    </source>
</evidence>
<reference evidence="10" key="1">
    <citation type="journal article" date="2023" name="Int. J. Syst. Evol. Microbiol.">
        <title>&lt;i&gt;Holtiella tumoricola&lt;/i&gt; gen. nov. sp. nov., isolated from a human clinical sample.</title>
        <authorList>
            <person name="Allen-Vercoe E."/>
            <person name="Daigneault M.C."/>
            <person name="Vancuren S.J."/>
            <person name="Cochrane K."/>
            <person name="O'Neal L.L."/>
            <person name="Sankaranarayanan K."/>
            <person name="Lawson P.A."/>
        </authorList>
    </citation>
    <scope>NUCLEOTIDE SEQUENCE</scope>
    <source>
        <strain evidence="10">CC70A</strain>
    </source>
</reference>
<dbReference type="GO" id="GO:0015846">
    <property type="term" value="P:polyamine transport"/>
    <property type="evidence" value="ECO:0007669"/>
    <property type="project" value="InterPro"/>
</dbReference>
<evidence type="ECO:0000256" key="5">
    <source>
        <dbReference type="ARBA" id="ARBA00022692"/>
    </source>
</evidence>
<keyword evidence="5 8" id="KW-0812">Transmembrane</keyword>
<dbReference type="Proteomes" id="UP001169242">
    <property type="component" value="Unassembled WGS sequence"/>
</dbReference>
<comment type="caution">
    <text evidence="10">The sequence shown here is derived from an EMBL/GenBank/DDBJ whole genome shotgun (WGS) entry which is preliminary data.</text>
</comment>
<sequence length="624" mass="70119">MKYIKKAYVGLILLIMYAPVAILMVYSFNDSKLPIWKGFTFRWYEEIFQDASIQQAFYNTIFIAVVSSVVATIIGTLAAMGIERMTGWKKKLVMNITYIPLLSSEIVTGVSLMLLFSALKIPVGILTLILAHITFSIPYVILSIMPKLKQLNYNIYEAALDLGATPRYAFKKVVLPEILPGVLAGLFIAFTLSIDDFIISFFNTGPGVDTLSIKVFAMTRKGVAPTINAISTIMFATIIIILIASNVFSSKKQKKVKEGQEVEVRETRQPSRFRTTKIIAAVLVAGIAVMLYVGGTGVSKQQQVVNVFNWGDYIDPDVNKEFEEETGIKVIYSEFATNEEMYQRLEPGNVSYDVAVPSDYMIEKMLNNDMLEKIDTSQLENYSKIDDRFKDLPYDPTNEYSLPYMWGTVGIVYNTTMVDEEVDSWDILWDPKYAGKIFMYDSEREGIMAALKKLGYSMNTRDPKELEEAKQELIKQAPLVLSYVGDEGKGKMVSGEAALMISWAGDAMVMIEENPDLAFALPKEGTNFFVDGIVIPKGAKNIENAYKYIDFLCRPDIAARNAEYIGYSTPLSEARALLPEEIRDSEVAYPSEEETDRMEMFTDPSDVIKLYSSIWMEAKSSASK</sequence>
<evidence type="ECO:0000256" key="8">
    <source>
        <dbReference type="RuleBase" id="RU363032"/>
    </source>
</evidence>
<gene>
    <name evidence="10" type="ORF">PBV87_11760</name>
</gene>
<protein>
    <submittedName>
        <fullName evidence="10">Extracellular solute-binding protein</fullName>
    </submittedName>
</protein>
<dbReference type="GO" id="GO:0019808">
    <property type="term" value="F:polyamine binding"/>
    <property type="evidence" value="ECO:0007669"/>
    <property type="project" value="InterPro"/>
</dbReference>
<evidence type="ECO:0000313" key="10">
    <source>
        <dbReference type="EMBL" id="MDA3732160.1"/>
    </source>
</evidence>
<dbReference type="PROSITE" id="PS50928">
    <property type="entry name" value="ABC_TM1"/>
    <property type="match status" value="1"/>
</dbReference>
<dbReference type="Pfam" id="PF00528">
    <property type="entry name" value="BPD_transp_1"/>
    <property type="match status" value="1"/>
</dbReference>
<feature type="transmembrane region" description="Helical" evidence="8">
    <location>
        <begin position="178"/>
        <end position="202"/>
    </location>
</feature>
<evidence type="ECO:0000256" key="7">
    <source>
        <dbReference type="ARBA" id="ARBA00023136"/>
    </source>
</evidence>
<name>A0AA42DNA4_9FIRM</name>
<keyword evidence="6 8" id="KW-1133">Transmembrane helix</keyword>
<dbReference type="InterPro" id="IPR006059">
    <property type="entry name" value="SBP"/>
</dbReference>
<feature type="transmembrane region" description="Helical" evidence="8">
    <location>
        <begin position="278"/>
        <end position="295"/>
    </location>
</feature>
<keyword evidence="7 8" id="KW-0472">Membrane</keyword>
<dbReference type="Gene3D" id="1.10.3720.10">
    <property type="entry name" value="MetI-like"/>
    <property type="match status" value="1"/>
</dbReference>
<feature type="domain" description="ABC transmembrane type-1" evidence="9">
    <location>
        <begin position="57"/>
        <end position="245"/>
    </location>
</feature>
<evidence type="ECO:0000259" key="9">
    <source>
        <dbReference type="PROSITE" id="PS50928"/>
    </source>
</evidence>
<comment type="subcellular location">
    <subcellularLocation>
        <location evidence="1 8">Cell membrane</location>
        <topology evidence="1 8">Multi-pass membrane protein</topology>
    </subcellularLocation>
</comment>
<comment type="similarity">
    <text evidence="2">Belongs to the binding-protein-dependent transport system permease family. CysTW subfamily.</text>
</comment>
<keyword evidence="3 8" id="KW-0813">Transport</keyword>
<feature type="transmembrane region" description="Helical" evidence="8">
    <location>
        <begin position="92"/>
        <end position="115"/>
    </location>
</feature>
<dbReference type="PRINTS" id="PR00909">
    <property type="entry name" value="SPERMDNBNDNG"/>
</dbReference>
<dbReference type="InterPro" id="IPR001188">
    <property type="entry name" value="Sperm_putr-bd"/>
</dbReference>
<keyword evidence="11" id="KW-1185">Reference proteome</keyword>
<evidence type="ECO:0000256" key="6">
    <source>
        <dbReference type="ARBA" id="ARBA00022989"/>
    </source>
</evidence>
<feature type="transmembrane region" description="Helical" evidence="8">
    <location>
        <begin position="56"/>
        <end position="80"/>
    </location>
</feature>
<feature type="transmembrane region" description="Helical" evidence="8">
    <location>
        <begin position="7"/>
        <end position="28"/>
    </location>
</feature>
<dbReference type="PANTHER" id="PTHR43848">
    <property type="entry name" value="PUTRESCINE TRANSPORT SYSTEM PERMEASE PROTEIN POTI"/>
    <property type="match status" value="1"/>
</dbReference>
<feature type="transmembrane region" description="Helical" evidence="8">
    <location>
        <begin position="222"/>
        <end position="248"/>
    </location>
</feature>
<dbReference type="InterPro" id="IPR051789">
    <property type="entry name" value="Bact_Polyamine_Transport"/>
</dbReference>
<dbReference type="CDD" id="cd13663">
    <property type="entry name" value="PBP2_PotD_PotF_like_2"/>
    <property type="match status" value="1"/>
</dbReference>
<dbReference type="EMBL" id="JAQIFT010000045">
    <property type="protein sequence ID" value="MDA3732160.1"/>
    <property type="molecule type" value="Genomic_DNA"/>
</dbReference>
<dbReference type="GO" id="GO:0005886">
    <property type="term" value="C:plasma membrane"/>
    <property type="evidence" value="ECO:0007669"/>
    <property type="project" value="UniProtKB-SubCell"/>
</dbReference>
<evidence type="ECO:0000313" key="11">
    <source>
        <dbReference type="Proteomes" id="UP001169242"/>
    </source>
</evidence>
<dbReference type="InterPro" id="IPR000515">
    <property type="entry name" value="MetI-like"/>
</dbReference>
<dbReference type="Gene3D" id="3.40.190.10">
    <property type="entry name" value="Periplasmic binding protein-like II"/>
    <property type="match status" value="2"/>
</dbReference>
<proteinExistence type="inferred from homology"/>
<dbReference type="SUPFAM" id="SSF53850">
    <property type="entry name" value="Periplasmic binding protein-like II"/>
    <property type="match status" value="1"/>
</dbReference>
<dbReference type="GO" id="GO:0055085">
    <property type="term" value="P:transmembrane transport"/>
    <property type="evidence" value="ECO:0007669"/>
    <property type="project" value="InterPro"/>
</dbReference>
<dbReference type="Pfam" id="PF13416">
    <property type="entry name" value="SBP_bac_8"/>
    <property type="match status" value="1"/>
</dbReference>
<dbReference type="GO" id="GO:0042597">
    <property type="term" value="C:periplasmic space"/>
    <property type="evidence" value="ECO:0007669"/>
    <property type="project" value="InterPro"/>
</dbReference>
<evidence type="ECO:0000256" key="3">
    <source>
        <dbReference type="ARBA" id="ARBA00022448"/>
    </source>
</evidence>
<feature type="transmembrane region" description="Helical" evidence="8">
    <location>
        <begin position="121"/>
        <end position="142"/>
    </location>
</feature>
<dbReference type="RefSeq" id="WP_053986263.1">
    <property type="nucleotide sequence ID" value="NZ_JAQIFT010000045.1"/>
</dbReference>
<evidence type="ECO:0000256" key="2">
    <source>
        <dbReference type="ARBA" id="ARBA00007069"/>
    </source>
</evidence>
<accession>A0AA42DNA4</accession>
<dbReference type="CDD" id="cd06261">
    <property type="entry name" value="TM_PBP2"/>
    <property type="match status" value="1"/>
</dbReference>
<keyword evidence="4" id="KW-1003">Cell membrane</keyword>
<dbReference type="InterPro" id="IPR035906">
    <property type="entry name" value="MetI-like_sf"/>
</dbReference>
<evidence type="ECO:0000256" key="1">
    <source>
        <dbReference type="ARBA" id="ARBA00004651"/>
    </source>
</evidence>
<organism evidence="10 11">
    <name type="scientific">Holtiella tumoricola</name>
    <dbReference type="NCBI Taxonomy" id="3018743"/>
    <lineage>
        <taxon>Bacteria</taxon>
        <taxon>Bacillati</taxon>
        <taxon>Bacillota</taxon>
        <taxon>Clostridia</taxon>
        <taxon>Lachnospirales</taxon>
        <taxon>Cellulosilyticaceae</taxon>
        <taxon>Holtiella</taxon>
    </lineage>
</organism>